<feature type="transmembrane region" description="Helical" evidence="1">
    <location>
        <begin position="62"/>
        <end position="80"/>
    </location>
</feature>
<evidence type="ECO:0000313" key="2">
    <source>
        <dbReference type="EMBL" id="KAF2876673.1"/>
    </source>
</evidence>
<keyword evidence="1" id="KW-1133">Transmembrane helix</keyword>
<dbReference type="AlphaFoldDB" id="A0A7C8IHS1"/>
<keyword evidence="1" id="KW-0472">Membrane</keyword>
<evidence type="ECO:0000313" key="3">
    <source>
        <dbReference type="Proteomes" id="UP000481861"/>
    </source>
</evidence>
<comment type="caution">
    <text evidence="2">The sequence shown here is derived from an EMBL/GenBank/DDBJ whole genome shotgun (WGS) entry which is preliminary data.</text>
</comment>
<gene>
    <name evidence="2" type="ORF">BDV95DRAFT_561315</name>
</gene>
<keyword evidence="3" id="KW-1185">Reference proteome</keyword>
<accession>A0A7C8IHS1</accession>
<keyword evidence="1" id="KW-0812">Transmembrane</keyword>
<feature type="transmembrane region" description="Helical" evidence="1">
    <location>
        <begin position="12"/>
        <end position="31"/>
    </location>
</feature>
<name>A0A7C8IHS1_9PLEO</name>
<organism evidence="2 3">
    <name type="scientific">Massariosphaeria phaeospora</name>
    <dbReference type="NCBI Taxonomy" id="100035"/>
    <lineage>
        <taxon>Eukaryota</taxon>
        <taxon>Fungi</taxon>
        <taxon>Dikarya</taxon>
        <taxon>Ascomycota</taxon>
        <taxon>Pezizomycotina</taxon>
        <taxon>Dothideomycetes</taxon>
        <taxon>Pleosporomycetidae</taxon>
        <taxon>Pleosporales</taxon>
        <taxon>Pleosporales incertae sedis</taxon>
        <taxon>Massariosphaeria</taxon>
    </lineage>
</organism>
<evidence type="ECO:0000256" key="1">
    <source>
        <dbReference type="SAM" id="Phobius"/>
    </source>
</evidence>
<feature type="transmembrane region" description="Helical" evidence="1">
    <location>
        <begin position="92"/>
        <end position="111"/>
    </location>
</feature>
<dbReference type="EMBL" id="JAADJZ010000003">
    <property type="protein sequence ID" value="KAF2876673.1"/>
    <property type="molecule type" value="Genomic_DNA"/>
</dbReference>
<sequence length="164" mass="18458">MLRTQWRLGRRRVVRCVGAVGPCVLVVRRGVVAPRELEVHVSLVGVLVSSWYLVLSSRRMGVLPVDPVFVVLFAGTHRAWMVVHGQRGAIRVVGRGVWSIGLFLLLLLLVPCSRIRLLVVPRIVQRRPVMRCVCGFVWVCVCLCMCMYMCVPPHHYHSLLPAAV</sequence>
<proteinExistence type="predicted"/>
<reference evidence="2 3" key="1">
    <citation type="submission" date="2020-01" db="EMBL/GenBank/DDBJ databases">
        <authorList>
            <consortium name="DOE Joint Genome Institute"/>
            <person name="Haridas S."/>
            <person name="Albert R."/>
            <person name="Binder M."/>
            <person name="Bloem J."/>
            <person name="Labutti K."/>
            <person name="Salamov A."/>
            <person name="Andreopoulos B."/>
            <person name="Baker S.E."/>
            <person name="Barry K."/>
            <person name="Bills G."/>
            <person name="Bluhm B.H."/>
            <person name="Cannon C."/>
            <person name="Castanera R."/>
            <person name="Culley D.E."/>
            <person name="Daum C."/>
            <person name="Ezra D."/>
            <person name="Gonzalez J.B."/>
            <person name="Henrissat B."/>
            <person name="Kuo A."/>
            <person name="Liang C."/>
            <person name="Lipzen A."/>
            <person name="Lutzoni F."/>
            <person name="Magnuson J."/>
            <person name="Mondo S."/>
            <person name="Nolan M."/>
            <person name="Ohm R."/>
            <person name="Pangilinan J."/>
            <person name="Park H.-J.H."/>
            <person name="Ramirez L."/>
            <person name="Alfaro M."/>
            <person name="Sun H."/>
            <person name="Tritt A."/>
            <person name="Yoshinaga Y."/>
            <person name="Zwiers L.-H.L."/>
            <person name="Turgeon B.G."/>
            <person name="Goodwin S.B."/>
            <person name="Spatafora J.W."/>
            <person name="Crous P.W."/>
            <person name="Grigoriev I.V."/>
        </authorList>
    </citation>
    <scope>NUCLEOTIDE SEQUENCE [LARGE SCALE GENOMIC DNA]</scope>
    <source>
        <strain evidence="2 3">CBS 611.86</strain>
    </source>
</reference>
<protein>
    <submittedName>
        <fullName evidence="2">Uncharacterized protein</fullName>
    </submittedName>
</protein>
<dbReference type="Proteomes" id="UP000481861">
    <property type="component" value="Unassembled WGS sequence"/>
</dbReference>
<feature type="transmembrane region" description="Helical" evidence="1">
    <location>
        <begin position="132"/>
        <end position="151"/>
    </location>
</feature>
<feature type="transmembrane region" description="Helical" evidence="1">
    <location>
        <begin position="37"/>
        <end position="55"/>
    </location>
</feature>